<evidence type="ECO:0000256" key="4">
    <source>
        <dbReference type="ARBA" id="ARBA00022960"/>
    </source>
</evidence>
<evidence type="ECO:0000256" key="6">
    <source>
        <dbReference type="ARBA" id="ARBA00023316"/>
    </source>
</evidence>
<dbReference type="SUPFAM" id="SSF141523">
    <property type="entry name" value="L,D-transpeptidase catalytic domain-like"/>
    <property type="match status" value="1"/>
</dbReference>
<dbReference type="PROSITE" id="PS52029">
    <property type="entry name" value="LD_TPASE"/>
    <property type="match status" value="1"/>
</dbReference>
<proteinExistence type="inferred from homology"/>
<organism evidence="11 12">
    <name type="scientific">Luteolibacter arcticus</name>
    <dbReference type="NCBI Taxonomy" id="1581411"/>
    <lineage>
        <taxon>Bacteria</taxon>
        <taxon>Pseudomonadati</taxon>
        <taxon>Verrucomicrobiota</taxon>
        <taxon>Verrucomicrobiia</taxon>
        <taxon>Verrucomicrobiales</taxon>
        <taxon>Verrucomicrobiaceae</taxon>
        <taxon>Luteolibacter</taxon>
    </lineage>
</organism>
<protein>
    <submittedName>
        <fullName evidence="11">L,D-transpeptidase</fullName>
    </submittedName>
</protein>
<dbReference type="Proteomes" id="UP001320876">
    <property type="component" value="Unassembled WGS sequence"/>
</dbReference>
<accession>A0ABT3GBM3</accession>
<comment type="similarity">
    <text evidence="2">Belongs to the YkuD family.</text>
</comment>
<evidence type="ECO:0000256" key="7">
    <source>
        <dbReference type="PROSITE-ProRule" id="PRU01373"/>
    </source>
</evidence>
<dbReference type="CDD" id="cd16913">
    <property type="entry name" value="YkuD_like"/>
    <property type="match status" value="1"/>
</dbReference>
<gene>
    <name evidence="11" type="ORF">OKA05_00575</name>
</gene>
<dbReference type="PANTHER" id="PTHR30582:SF2">
    <property type="entry name" value="L,D-TRANSPEPTIDASE YCIB-RELATED"/>
    <property type="match status" value="1"/>
</dbReference>
<dbReference type="Pfam" id="PF03734">
    <property type="entry name" value="YkuD"/>
    <property type="match status" value="1"/>
</dbReference>
<evidence type="ECO:0000256" key="9">
    <source>
        <dbReference type="SAM" id="SignalP"/>
    </source>
</evidence>
<feature type="region of interest" description="Disordered" evidence="8">
    <location>
        <begin position="187"/>
        <end position="214"/>
    </location>
</feature>
<evidence type="ECO:0000256" key="5">
    <source>
        <dbReference type="ARBA" id="ARBA00022984"/>
    </source>
</evidence>
<keyword evidence="9" id="KW-0732">Signal</keyword>
<sequence length="214" mass="23048">MRHLVLLLALLCLPSCSLFHSAPPPKATHVMYEWDDDKGPGEISVEIDLSSQIATYQRGSRTIGWSFVSTGKEGHSTSPGNYKVSEMMEVKLSNLYGWITDPAGNVSNGDAQPTTPIPEGHTYHPAPMHHWMRLTWSGVGMHAGEIPRPGDAASHGCIRLPRDFVPKLYEVAKVGTPVKILKTGAPKAKLPKAPDADPDTISVPGSPAIGIGRD</sequence>
<feature type="chain" id="PRO_5046979728" evidence="9">
    <location>
        <begin position="22"/>
        <end position="214"/>
    </location>
</feature>
<evidence type="ECO:0000259" key="10">
    <source>
        <dbReference type="PROSITE" id="PS52029"/>
    </source>
</evidence>
<evidence type="ECO:0000256" key="2">
    <source>
        <dbReference type="ARBA" id="ARBA00005992"/>
    </source>
</evidence>
<evidence type="ECO:0000313" key="11">
    <source>
        <dbReference type="EMBL" id="MCW1921026.1"/>
    </source>
</evidence>
<feature type="active site" description="Proton donor/acceptor" evidence="7">
    <location>
        <position position="142"/>
    </location>
</feature>
<keyword evidence="4 7" id="KW-0133">Cell shape</keyword>
<name>A0ABT3GBM3_9BACT</name>
<evidence type="ECO:0000256" key="1">
    <source>
        <dbReference type="ARBA" id="ARBA00004752"/>
    </source>
</evidence>
<evidence type="ECO:0000256" key="8">
    <source>
        <dbReference type="SAM" id="MobiDB-lite"/>
    </source>
</evidence>
<keyword evidence="5 7" id="KW-0573">Peptidoglycan synthesis</keyword>
<dbReference type="InterPro" id="IPR005490">
    <property type="entry name" value="LD_TPept_cat_dom"/>
</dbReference>
<keyword evidence="3" id="KW-0808">Transferase</keyword>
<dbReference type="InterPro" id="IPR038063">
    <property type="entry name" value="Transpep_catalytic_dom"/>
</dbReference>
<dbReference type="InterPro" id="IPR050979">
    <property type="entry name" value="LD-transpeptidase"/>
</dbReference>
<feature type="signal peptide" evidence="9">
    <location>
        <begin position="1"/>
        <end position="21"/>
    </location>
</feature>
<dbReference type="Gene3D" id="2.40.440.10">
    <property type="entry name" value="L,D-transpeptidase catalytic domain-like"/>
    <property type="match status" value="1"/>
</dbReference>
<dbReference type="PANTHER" id="PTHR30582">
    <property type="entry name" value="L,D-TRANSPEPTIDASE"/>
    <property type="match status" value="1"/>
</dbReference>
<keyword evidence="6 7" id="KW-0961">Cell wall biogenesis/degradation</keyword>
<comment type="pathway">
    <text evidence="1 7">Cell wall biogenesis; peptidoglycan biosynthesis.</text>
</comment>
<dbReference type="EMBL" id="JAPDDT010000001">
    <property type="protein sequence ID" value="MCW1921026.1"/>
    <property type="molecule type" value="Genomic_DNA"/>
</dbReference>
<comment type="caution">
    <text evidence="11">The sequence shown here is derived from an EMBL/GenBank/DDBJ whole genome shotgun (WGS) entry which is preliminary data.</text>
</comment>
<feature type="domain" description="L,D-TPase catalytic" evidence="10">
    <location>
        <begin position="43"/>
        <end position="181"/>
    </location>
</feature>
<evidence type="ECO:0000313" key="12">
    <source>
        <dbReference type="Proteomes" id="UP001320876"/>
    </source>
</evidence>
<feature type="active site" description="Nucleophile" evidence="7">
    <location>
        <position position="157"/>
    </location>
</feature>
<dbReference type="RefSeq" id="WP_264485135.1">
    <property type="nucleotide sequence ID" value="NZ_JAPDDT010000001.1"/>
</dbReference>
<reference evidence="11 12" key="1">
    <citation type="submission" date="2022-10" db="EMBL/GenBank/DDBJ databases">
        <title>Luteolibacter arcticus strain CCTCC AB 2014275, whole genome shotgun sequencing project.</title>
        <authorList>
            <person name="Zhao G."/>
            <person name="Shen L."/>
        </authorList>
    </citation>
    <scope>NUCLEOTIDE SEQUENCE [LARGE SCALE GENOMIC DNA]</scope>
    <source>
        <strain evidence="11 12">CCTCC AB 2014275</strain>
    </source>
</reference>
<keyword evidence="12" id="KW-1185">Reference proteome</keyword>
<evidence type="ECO:0000256" key="3">
    <source>
        <dbReference type="ARBA" id="ARBA00022679"/>
    </source>
</evidence>